<keyword evidence="1" id="KW-0121">Carboxypeptidase</keyword>
<keyword evidence="2" id="KW-1185">Reference proteome</keyword>
<keyword evidence="1" id="KW-0645">Protease</keyword>
<evidence type="ECO:0000313" key="1">
    <source>
        <dbReference type="EMBL" id="GMQ61794.1"/>
    </source>
</evidence>
<comment type="caution">
    <text evidence="1">The sequence shown here is derived from an EMBL/GenBank/DDBJ whole genome shotgun (WGS) entry which is preliminary data.</text>
</comment>
<dbReference type="Proteomes" id="UP001374599">
    <property type="component" value="Unassembled WGS sequence"/>
</dbReference>
<name>A0ACB5UGY2_9FIRM</name>
<organism evidence="1 2">
    <name type="scientific">Vallitalea maricola</name>
    <dbReference type="NCBI Taxonomy" id="3074433"/>
    <lineage>
        <taxon>Bacteria</taxon>
        <taxon>Bacillati</taxon>
        <taxon>Bacillota</taxon>
        <taxon>Clostridia</taxon>
        <taxon>Lachnospirales</taxon>
        <taxon>Vallitaleaceae</taxon>
        <taxon>Vallitalea</taxon>
    </lineage>
</organism>
<evidence type="ECO:0000313" key="2">
    <source>
        <dbReference type="Proteomes" id="UP001374599"/>
    </source>
</evidence>
<sequence>MIKMKKITSTIIYIFMIAIMLSCNIASAEDCNDEPKKLYAYSALLMDKKTGRVLWEKKGFEERAMASTTKIMTCIVALESCELDEIVKVSKEASKAPKVKLYIRPDEEYYLGDLLHALMLVSSNDVAIAIAEHVAGSTEEFCKLMTKKAKQIGAINTCYKTPNGLDADGHYTTAYDLALITRYALNNETFMKLINTPSVSFCEINEGRNFNISNKNAFLSMFEGANGVKTGYTSKAGYCFVGSAKRGDLELISVVLASGWPNNKTYRWNDTTKIMNYGFNNYETKTVLTSNKHVCQVGVKKGIGESIDVLTSQDVDITLSKDEKVYILYNVNSNIIAPVKIGQNVGNAEIYVDGKHYLSVPLITNTEIKKITYKHIFNKVLEKFLLFSCN</sequence>
<keyword evidence="1" id="KW-0378">Hydrolase</keyword>
<proteinExistence type="predicted"/>
<accession>A0ACB5UGY2</accession>
<dbReference type="EMBL" id="BTPU01000015">
    <property type="protein sequence ID" value="GMQ61794.1"/>
    <property type="molecule type" value="Genomic_DNA"/>
</dbReference>
<reference evidence="1" key="1">
    <citation type="submission" date="2023-09" db="EMBL/GenBank/DDBJ databases">
        <title>Vallitalea sediminicola and Vallitalea maricola sp. nov., anaerobic bacteria isolated from marine sediment.</title>
        <authorList>
            <person name="Hirano S."/>
            <person name="Maeda A."/>
            <person name="Terahara T."/>
            <person name="Mori K."/>
            <person name="Hamada M."/>
            <person name="Matsumoto R."/>
            <person name="Kobayashi T."/>
        </authorList>
    </citation>
    <scope>NUCLEOTIDE SEQUENCE</scope>
    <source>
        <strain evidence="1">AN17-2</strain>
    </source>
</reference>
<protein>
    <submittedName>
        <fullName evidence="1">D-alanyl-D-alanine carboxypeptidase family protein</fullName>
    </submittedName>
</protein>
<gene>
    <name evidence="1" type="ORF">AN2V17_10240</name>
</gene>